<name>A0AA86J6Q8_9BURK</name>
<proteinExistence type="predicted"/>
<gene>
    <name evidence="1" type="ORF">RGQ30_09560</name>
</gene>
<dbReference type="AlphaFoldDB" id="A0AA86J6Q8"/>
<dbReference type="SUPFAM" id="SSF47598">
    <property type="entry name" value="Ribbon-helix-helix"/>
    <property type="match status" value="1"/>
</dbReference>
<evidence type="ECO:0000313" key="1">
    <source>
        <dbReference type="EMBL" id="BET25455.1"/>
    </source>
</evidence>
<organism evidence="1 2">
    <name type="scientific">Limnobacter thiooxidans</name>
    <dbReference type="NCBI Taxonomy" id="131080"/>
    <lineage>
        <taxon>Bacteria</taxon>
        <taxon>Pseudomonadati</taxon>
        <taxon>Pseudomonadota</taxon>
        <taxon>Betaproteobacteria</taxon>
        <taxon>Burkholderiales</taxon>
        <taxon>Burkholderiaceae</taxon>
        <taxon>Limnobacter</taxon>
    </lineage>
</organism>
<dbReference type="RefSeq" id="WP_130558069.1">
    <property type="nucleotide sequence ID" value="NZ_AP028947.1"/>
</dbReference>
<accession>A0AA86J6Q8</accession>
<sequence>MSQTSTMTVRLNATLSEFLATKVHQDGAYENASEYMRDLIRPDMERKEQQVFDRLKAELTHAFSSPEDTYQPLTAAEVIARNTEARAKKAKGG</sequence>
<dbReference type="InterPro" id="IPR010985">
    <property type="entry name" value="Ribbon_hlx_hlx"/>
</dbReference>
<dbReference type="GO" id="GO:0006355">
    <property type="term" value="P:regulation of DNA-templated transcription"/>
    <property type="evidence" value="ECO:0007669"/>
    <property type="project" value="InterPro"/>
</dbReference>
<dbReference type="EMBL" id="AP028947">
    <property type="protein sequence ID" value="BET25455.1"/>
    <property type="molecule type" value="Genomic_DNA"/>
</dbReference>
<dbReference type="KEGG" id="lto:RGQ30_09560"/>
<protein>
    <submittedName>
        <fullName evidence="1">Addiction module antitoxin</fullName>
    </submittedName>
</protein>
<dbReference type="Gene3D" id="6.10.10.120">
    <property type="entry name" value="Antitoxin ParD1-like"/>
    <property type="match status" value="1"/>
</dbReference>
<evidence type="ECO:0000313" key="2">
    <source>
        <dbReference type="Proteomes" id="UP001329151"/>
    </source>
</evidence>
<keyword evidence="2" id="KW-1185">Reference proteome</keyword>
<dbReference type="InterPro" id="IPR038296">
    <property type="entry name" value="ParD_sf"/>
</dbReference>
<reference evidence="1 2" key="1">
    <citation type="submission" date="2023-10" db="EMBL/GenBank/DDBJ databases">
        <title>Complete Genome Sequence of Limnobacter thiooxidans CS-K2T, Isolated from freshwater lake sediments in Bavaria, Germany.</title>
        <authorList>
            <person name="Naruki M."/>
            <person name="Watanabe A."/>
            <person name="Warashina T."/>
            <person name="Morita T."/>
            <person name="Arakawa K."/>
        </authorList>
    </citation>
    <scope>NUCLEOTIDE SEQUENCE [LARGE SCALE GENOMIC DNA]</scope>
    <source>
        <strain evidence="1 2">CS-K2</strain>
    </source>
</reference>
<dbReference type="Proteomes" id="UP001329151">
    <property type="component" value="Chromosome"/>
</dbReference>